<dbReference type="AlphaFoldDB" id="A0A6G3ZXG2"/>
<dbReference type="SUPFAM" id="SSF48498">
    <property type="entry name" value="Tetracyclin repressor-like, C-terminal domain"/>
    <property type="match status" value="1"/>
</dbReference>
<protein>
    <submittedName>
        <fullName evidence="6">TetR/AcrR family transcriptional regulator</fullName>
    </submittedName>
</protein>
<evidence type="ECO:0000256" key="2">
    <source>
        <dbReference type="ARBA" id="ARBA00023125"/>
    </source>
</evidence>
<dbReference type="InterPro" id="IPR001647">
    <property type="entry name" value="HTH_TetR"/>
</dbReference>
<feature type="domain" description="HTH tetR-type" evidence="5">
    <location>
        <begin position="7"/>
        <end position="67"/>
    </location>
</feature>
<sequence length="193" mass="22097">MSTLRISKARQQILQTALELFYRKGINRVGVDEVVEQSGVAKMTLYKHFPSKNDLINEVVLKGGELWLQWFMSTVERLTSDPEERLIAVFDAIHLWFEDPDFRGCGAINIVTELAEPTHVAHLSSRTRKSDVYNYIRQLADQASLQQPDDLARQFMLLIDGATVNELLYKNQLSAKDAKTMASLLLDHYKKRS</sequence>
<evidence type="ECO:0000259" key="5">
    <source>
        <dbReference type="PROSITE" id="PS50977"/>
    </source>
</evidence>
<organism evidence="6">
    <name type="scientific">Paenibacillus sp. SYP-B3998</name>
    <dbReference type="NCBI Taxonomy" id="2678564"/>
    <lineage>
        <taxon>Bacteria</taxon>
        <taxon>Bacillati</taxon>
        <taxon>Bacillota</taxon>
        <taxon>Bacilli</taxon>
        <taxon>Bacillales</taxon>
        <taxon>Paenibacillaceae</taxon>
        <taxon>Paenibacillus</taxon>
    </lineage>
</organism>
<accession>A0A6G3ZXG2</accession>
<dbReference type="GO" id="GO:0003677">
    <property type="term" value="F:DNA binding"/>
    <property type="evidence" value="ECO:0007669"/>
    <property type="project" value="UniProtKB-UniRule"/>
</dbReference>
<evidence type="ECO:0000313" key="6">
    <source>
        <dbReference type="EMBL" id="NEW06795.1"/>
    </source>
</evidence>
<evidence type="ECO:0000256" key="3">
    <source>
        <dbReference type="ARBA" id="ARBA00023163"/>
    </source>
</evidence>
<comment type="caution">
    <text evidence="6">The sequence shown here is derived from an EMBL/GenBank/DDBJ whole genome shotgun (WGS) entry which is preliminary data.</text>
</comment>
<reference evidence="6" key="1">
    <citation type="submission" date="2020-02" db="EMBL/GenBank/DDBJ databases">
        <authorList>
            <person name="Shen X.-R."/>
            <person name="Zhang Y.-X."/>
        </authorList>
    </citation>
    <scope>NUCLEOTIDE SEQUENCE</scope>
    <source>
        <strain evidence="6">SYP-B3998</strain>
    </source>
</reference>
<dbReference type="PANTHER" id="PTHR47506:SF6">
    <property type="entry name" value="HTH-TYPE TRANSCRIPTIONAL REPRESSOR NEMR"/>
    <property type="match status" value="1"/>
</dbReference>
<evidence type="ECO:0000256" key="4">
    <source>
        <dbReference type="PROSITE-ProRule" id="PRU00335"/>
    </source>
</evidence>
<gene>
    <name evidence="6" type="ORF">GK047_12305</name>
</gene>
<evidence type="ECO:0000256" key="1">
    <source>
        <dbReference type="ARBA" id="ARBA00023015"/>
    </source>
</evidence>
<keyword evidence="3" id="KW-0804">Transcription</keyword>
<name>A0A6G3ZXG2_9BACL</name>
<dbReference type="Pfam" id="PF00440">
    <property type="entry name" value="TetR_N"/>
    <property type="match status" value="1"/>
</dbReference>
<dbReference type="SUPFAM" id="SSF46689">
    <property type="entry name" value="Homeodomain-like"/>
    <property type="match status" value="1"/>
</dbReference>
<dbReference type="PRINTS" id="PR00455">
    <property type="entry name" value="HTHTETR"/>
</dbReference>
<dbReference type="InterPro" id="IPR036271">
    <property type="entry name" value="Tet_transcr_reg_TetR-rel_C_sf"/>
</dbReference>
<keyword evidence="1" id="KW-0805">Transcription regulation</keyword>
<dbReference type="EMBL" id="JAAIKC010000003">
    <property type="protein sequence ID" value="NEW06795.1"/>
    <property type="molecule type" value="Genomic_DNA"/>
</dbReference>
<dbReference type="PROSITE" id="PS50977">
    <property type="entry name" value="HTH_TETR_2"/>
    <property type="match status" value="1"/>
</dbReference>
<dbReference type="PANTHER" id="PTHR47506">
    <property type="entry name" value="TRANSCRIPTIONAL REGULATORY PROTEIN"/>
    <property type="match status" value="1"/>
</dbReference>
<keyword evidence="2 4" id="KW-0238">DNA-binding</keyword>
<feature type="DNA-binding region" description="H-T-H motif" evidence="4">
    <location>
        <begin position="30"/>
        <end position="49"/>
    </location>
</feature>
<dbReference type="Gene3D" id="1.10.357.10">
    <property type="entry name" value="Tetracycline Repressor, domain 2"/>
    <property type="match status" value="1"/>
</dbReference>
<dbReference type="RefSeq" id="WP_163946450.1">
    <property type="nucleotide sequence ID" value="NZ_JAAIKC010000003.1"/>
</dbReference>
<dbReference type="InterPro" id="IPR009057">
    <property type="entry name" value="Homeodomain-like_sf"/>
</dbReference>
<proteinExistence type="predicted"/>